<dbReference type="NCBIfam" id="TIGR01873">
    <property type="entry name" value="cas_CT1978"/>
    <property type="match status" value="1"/>
</dbReference>
<protein>
    <submittedName>
        <fullName evidence="1">CRISPR-associated protein Cas2</fullName>
    </submittedName>
</protein>
<dbReference type="RefSeq" id="WP_013898830.1">
    <property type="nucleotide sequence ID" value="NC_015676.1"/>
</dbReference>
<sequence length="98" mass="11220">MLVIVTENIPDRLRGRLAVRLLEIRAGVYIGNYSVKVRTMILEEIRESIEEGNVVVAWNAPNEQGFDFVTFGNNRRIPKEMDGIKLISFLPEMEIEDA</sequence>
<dbReference type="Pfam" id="PF09707">
    <property type="entry name" value="Cas_Cas2CT1978"/>
    <property type="match status" value="1"/>
</dbReference>
<dbReference type="InterPro" id="IPR010152">
    <property type="entry name" value="CRISPR-assoc_prot_Cas2_sub"/>
</dbReference>
<dbReference type="Gene3D" id="3.30.70.240">
    <property type="match status" value="1"/>
</dbReference>
<reference evidence="1 2" key="1">
    <citation type="submission" date="2010-07" db="EMBL/GenBank/DDBJ databases">
        <title>The complete genome of Methanosalsum zhilinae DSM 4017.</title>
        <authorList>
            <consortium name="US DOE Joint Genome Institute (JGI-PGF)"/>
            <person name="Lucas S."/>
            <person name="Copeland A."/>
            <person name="Lapidus A."/>
            <person name="Glavina del Rio T."/>
            <person name="Dalin E."/>
            <person name="Tice H."/>
            <person name="Bruce D."/>
            <person name="Goodwin L."/>
            <person name="Pitluck S."/>
            <person name="Kyrpides N."/>
            <person name="Mavromatis K."/>
            <person name="Ovchinnikova G."/>
            <person name="Daligault H."/>
            <person name="Detter J.C."/>
            <person name="Han C."/>
            <person name="Tapia R."/>
            <person name="Larimer F."/>
            <person name="Land M."/>
            <person name="Hauser L."/>
            <person name="Markowitz V."/>
            <person name="Cheng J.-F."/>
            <person name="Hugenholtz P."/>
            <person name="Woyke T."/>
            <person name="Wu D."/>
            <person name="Spring S."/>
            <person name="Schueler E."/>
            <person name="Brambilla E."/>
            <person name="Klenk H.-P."/>
            <person name="Eisen J.A."/>
        </authorList>
    </citation>
    <scope>NUCLEOTIDE SEQUENCE [LARGE SCALE GENOMIC DNA]</scope>
    <source>
        <strain evidence="2">DSM 4017 / NBRC 107636 / OCM 62 / WeN5</strain>
    </source>
</reference>
<accession>F7XM44</accession>
<keyword evidence="2" id="KW-1185">Reference proteome</keyword>
<dbReference type="EMBL" id="CP002101">
    <property type="protein sequence ID" value="AEH61394.1"/>
    <property type="molecule type" value="Genomic_DNA"/>
</dbReference>
<dbReference type="HOGENOM" id="CLU_151313_1_0_2"/>
<gene>
    <name evidence="1" type="ordered locus">Mzhil_1555</name>
</gene>
<proteinExistence type="predicted"/>
<dbReference type="STRING" id="679901.Mzhil_1555"/>
<dbReference type="OrthoDB" id="130670at2157"/>
<evidence type="ECO:0000313" key="1">
    <source>
        <dbReference type="EMBL" id="AEH61394.1"/>
    </source>
</evidence>
<evidence type="ECO:0000313" key="2">
    <source>
        <dbReference type="Proteomes" id="UP000006622"/>
    </source>
</evidence>
<dbReference type="Proteomes" id="UP000006622">
    <property type="component" value="Chromosome"/>
</dbReference>
<name>F7XM44_METZD</name>
<dbReference type="KEGG" id="mzh:Mzhil_1555"/>
<organism evidence="1 2">
    <name type="scientific">Methanosalsum zhilinae (strain DSM 4017 / NBRC 107636 / OCM 62 / WeN5)</name>
    <name type="common">Methanohalophilus zhilinae</name>
    <dbReference type="NCBI Taxonomy" id="679901"/>
    <lineage>
        <taxon>Archaea</taxon>
        <taxon>Methanobacteriati</taxon>
        <taxon>Methanobacteriota</taxon>
        <taxon>Stenosarchaea group</taxon>
        <taxon>Methanomicrobia</taxon>
        <taxon>Methanosarcinales</taxon>
        <taxon>Methanosarcinaceae</taxon>
        <taxon>Methanosalsum</taxon>
    </lineage>
</organism>
<dbReference type="AlphaFoldDB" id="F7XM44"/>
<dbReference type="GeneID" id="10823193"/>